<dbReference type="PANTHER" id="PTHR36973">
    <property type="entry name" value="SLL1456 PROTEIN-RELATED"/>
    <property type="match status" value="1"/>
</dbReference>
<dbReference type="SUPFAM" id="SSF53335">
    <property type="entry name" value="S-adenosyl-L-methionine-dependent methyltransferases"/>
    <property type="match status" value="1"/>
</dbReference>
<dbReference type="EMBL" id="NVUK01000018">
    <property type="protein sequence ID" value="PCI77283.1"/>
    <property type="molecule type" value="Genomic_DNA"/>
</dbReference>
<organism evidence="3 4">
    <name type="scientific">Aerophobetes bacterium</name>
    <dbReference type="NCBI Taxonomy" id="2030807"/>
    <lineage>
        <taxon>Bacteria</taxon>
        <taxon>Candidatus Aerophobota</taxon>
    </lineage>
</organism>
<dbReference type="GO" id="GO:0008171">
    <property type="term" value="F:O-methyltransferase activity"/>
    <property type="evidence" value="ECO:0007669"/>
    <property type="project" value="TreeGrafter"/>
</dbReference>
<evidence type="ECO:0000313" key="3">
    <source>
        <dbReference type="EMBL" id="PCI77283.1"/>
    </source>
</evidence>
<evidence type="ECO:0000256" key="1">
    <source>
        <dbReference type="SAM" id="SignalP"/>
    </source>
</evidence>
<accession>A0A2A4X3V5</accession>
<gene>
    <name evidence="3" type="ORF">COB21_03230</name>
</gene>
<reference evidence="4" key="1">
    <citation type="submission" date="2017-08" db="EMBL/GenBank/DDBJ databases">
        <title>A dynamic microbial community with high functional redundancy inhabits the cold, oxic subseafloor aquifer.</title>
        <authorList>
            <person name="Tully B.J."/>
            <person name="Wheat C.G."/>
            <person name="Glazer B.T."/>
            <person name="Huber J.A."/>
        </authorList>
    </citation>
    <scope>NUCLEOTIDE SEQUENCE [LARGE SCALE GENOMIC DNA]</scope>
</reference>
<feature type="domain" description="Methyltransferase FkbM" evidence="2">
    <location>
        <begin position="45"/>
        <end position="205"/>
    </location>
</feature>
<sequence length="297" mass="34117">MCFKQFVLLASALLLSSPLAVIANSYELERDLVVVDVGCRWGFADKFIHNLNQFQLYGFDPDKEECDRLNQLYNSDRIHIIPLGLADYEGSANLFITRGLGCSSMYEPNPALVEINRAEFDCMEEIDQVEMEVTTLDIWAKRSGIDHVDYIKLDTQGSELLILQGAQELLDSVRIIKTEVEFNPLYLGQPLFADVDAFLRSRGFVLWRFGDLVHYGTEDEHEMELGEVSFYYNSKPETTIMRGGQLYWTDAYYVRKEMATGTDLSKDQLVRDIVLLKHLGFEDLARRLEKKIVKVLN</sequence>
<evidence type="ECO:0000313" key="4">
    <source>
        <dbReference type="Proteomes" id="UP000218775"/>
    </source>
</evidence>
<dbReference type="Pfam" id="PF05050">
    <property type="entry name" value="Methyltransf_21"/>
    <property type="match status" value="1"/>
</dbReference>
<feature type="signal peptide" evidence="1">
    <location>
        <begin position="1"/>
        <end position="23"/>
    </location>
</feature>
<name>A0A2A4X3V5_UNCAE</name>
<dbReference type="NCBIfam" id="TIGR01444">
    <property type="entry name" value="fkbM_fam"/>
    <property type="match status" value="1"/>
</dbReference>
<comment type="caution">
    <text evidence="3">The sequence shown here is derived from an EMBL/GenBank/DDBJ whole genome shotgun (WGS) entry which is preliminary data.</text>
</comment>
<feature type="chain" id="PRO_5012517501" evidence="1">
    <location>
        <begin position="24"/>
        <end position="297"/>
    </location>
</feature>
<dbReference type="InterPro" id="IPR006342">
    <property type="entry name" value="FkbM_mtfrase"/>
</dbReference>
<keyword evidence="3" id="KW-0489">Methyltransferase</keyword>
<keyword evidence="1" id="KW-0732">Signal</keyword>
<protein>
    <submittedName>
        <fullName evidence="3">Methyltransferase FkbM</fullName>
    </submittedName>
</protein>
<evidence type="ECO:0000259" key="2">
    <source>
        <dbReference type="Pfam" id="PF05050"/>
    </source>
</evidence>
<dbReference type="Proteomes" id="UP000218775">
    <property type="component" value="Unassembled WGS sequence"/>
</dbReference>
<dbReference type="AlphaFoldDB" id="A0A2A4X3V5"/>
<dbReference type="GO" id="GO:0032259">
    <property type="term" value="P:methylation"/>
    <property type="evidence" value="ECO:0007669"/>
    <property type="project" value="UniProtKB-KW"/>
</dbReference>
<dbReference type="InterPro" id="IPR053188">
    <property type="entry name" value="FkbM_Methyltransferase"/>
</dbReference>
<dbReference type="Gene3D" id="3.40.50.150">
    <property type="entry name" value="Vaccinia Virus protein VP39"/>
    <property type="match status" value="1"/>
</dbReference>
<proteinExistence type="predicted"/>
<dbReference type="InterPro" id="IPR029063">
    <property type="entry name" value="SAM-dependent_MTases_sf"/>
</dbReference>
<dbReference type="PANTHER" id="PTHR36973:SF4">
    <property type="entry name" value="NODULATION PROTEIN"/>
    <property type="match status" value="1"/>
</dbReference>
<keyword evidence="3" id="KW-0808">Transferase</keyword>